<evidence type="ECO:0000313" key="2">
    <source>
        <dbReference type="Proteomes" id="UP000823749"/>
    </source>
</evidence>
<protein>
    <recommendedName>
        <fullName evidence="3">Aminotransferase-like plant mobile domain-containing protein</fullName>
    </recommendedName>
</protein>
<organism evidence="1 2">
    <name type="scientific">Rhododendron griersonianum</name>
    <dbReference type="NCBI Taxonomy" id="479676"/>
    <lineage>
        <taxon>Eukaryota</taxon>
        <taxon>Viridiplantae</taxon>
        <taxon>Streptophyta</taxon>
        <taxon>Embryophyta</taxon>
        <taxon>Tracheophyta</taxon>
        <taxon>Spermatophyta</taxon>
        <taxon>Magnoliopsida</taxon>
        <taxon>eudicotyledons</taxon>
        <taxon>Gunneridae</taxon>
        <taxon>Pentapetalae</taxon>
        <taxon>asterids</taxon>
        <taxon>Ericales</taxon>
        <taxon>Ericaceae</taxon>
        <taxon>Ericoideae</taxon>
        <taxon>Rhodoreae</taxon>
        <taxon>Rhododendron</taxon>
    </lineage>
</organism>
<name>A0AAV6IXC4_9ERIC</name>
<dbReference type="Proteomes" id="UP000823749">
    <property type="component" value="Chromosome 9"/>
</dbReference>
<dbReference type="GO" id="GO:0010073">
    <property type="term" value="P:meristem maintenance"/>
    <property type="evidence" value="ECO:0007669"/>
    <property type="project" value="InterPro"/>
</dbReference>
<dbReference type="AlphaFoldDB" id="A0AAV6IXC4"/>
<comment type="caution">
    <text evidence="1">The sequence shown here is derived from an EMBL/GenBank/DDBJ whole genome shotgun (WGS) entry which is preliminary data.</text>
</comment>
<dbReference type="PANTHER" id="PTHR46033">
    <property type="entry name" value="PROTEIN MAIN-LIKE 2"/>
    <property type="match status" value="1"/>
</dbReference>
<sequence>MHDVEILLRVPVDGEPVIGNVLTPEEWPTLCQRLLGIVPEEGVDRKVSGKQNVGGAFILLQLWAWEWFPYVAPGRLGRRDRPPASPLDARVKRQFGRRQTIPDACNCMPVLHGKDWSAGSKDFRLDHLAEFEMWNNRLDHVVADGEADPHEYAYPADDPYVLWYERITLRYISRQGRATNTAV</sequence>
<proteinExistence type="predicted"/>
<evidence type="ECO:0000313" key="1">
    <source>
        <dbReference type="EMBL" id="KAG5532074.1"/>
    </source>
</evidence>
<dbReference type="EMBL" id="JACTNZ010000009">
    <property type="protein sequence ID" value="KAG5532074.1"/>
    <property type="molecule type" value="Genomic_DNA"/>
</dbReference>
<evidence type="ECO:0008006" key="3">
    <source>
        <dbReference type="Google" id="ProtNLM"/>
    </source>
</evidence>
<dbReference type="PANTHER" id="PTHR46033:SF1">
    <property type="entry name" value="PROTEIN MAIN-LIKE 2"/>
    <property type="match status" value="1"/>
</dbReference>
<dbReference type="InterPro" id="IPR044824">
    <property type="entry name" value="MAIN-like"/>
</dbReference>
<keyword evidence="2" id="KW-1185">Reference proteome</keyword>
<gene>
    <name evidence="1" type="ORF">RHGRI_026626</name>
</gene>
<accession>A0AAV6IXC4</accession>
<reference evidence="1" key="1">
    <citation type="submission" date="2020-08" db="EMBL/GenBank/DDBJ databases">
        <title>Plant Genome Project.</title>
        <authorList>
            <person name="Zhang R.-G."/>
        </authorList>
    </citation>
    <scope>NUCLEOTIDE SEQUENCE</scope>
    <source>
        <strain evidence="1">WSP0</strain>
        <tissue evidence="1">Leaf</tissue>
    </source>
</reference>